<feature type="compositionally biased region" description="Basic residues" evidence="1">
    <location>
        <begin position="235"/>
        <end position="246"/>
    </location>
</feature>
<feature type="compositionally biased region" description="Polar residues" evidence="1">
    <location>
        <begin position="275"/>
        <end position="285"/>
    </location>
</feature>
<name>A0ABN2D7Y7_9MICO</name>
<protein>
    <recommendedName>
        <fullName evidence="4">Acetoacetate decarboxylase</fullName>
    </recommendedName>
</protein>
<dbReference type="Gene3D" id="2.40.400.10">
    <property type="entry name" value="Acetoacetate decarboxylase-like"/>
    <property type="match status" value="1"/>
</dbReference>
<sequence length="299" mass="33174">MSDQKGFFYPRTAGGTSGIIPSPPWYYSGDLLTFEYRTNPERVRELLPAPLELADEDPGAVALIWADWQSCSSSREELLDPVRAQYKEAFVVVRCSYKGKTFSRCVYIWVDKDFAIGRGLHQGYPKKLGSMWQTRPHPFAQGAPQIAEGGMFGATLAAGDRRLAEAVLTLREPSETNGFVNGHPMAHHRIYPDIARGATGDAYSELISSGAAEFEGGQAWRGDVRSAPVRIAHGGTRRPGGRRDHRRLLPADRRRLERRRDARTSRVSQAAGRQPASQMSSWTHGTQRHAADPPHPGRV</sequence>
<feature type="compositionally biased region" description="Basic and acidic residues" evidence="1">
    <location>
        <begin position="247"/>
        <end position="264"/>
    </location>
</feature>
<evidence type="ECO:0000256" key="1">
    <source>
        <dbReference type="SAM" id="MobiDB-lite"/>
    </source>
</evidence>
<dbReference type="InterPro" id="IPR023375">
    <property type="entry name" value="ADC_dom_sf"/>
</dbReference>
<keyword evidence="3" id="KW-1185">Reference proteome</keyword>
<dbReference type="InterPro" id="IPR010451">
    <property type="entry name" value="Acetoacetate_decarboxylase"/>
</dbReference>
<gene>
    <name evidence="2" type="ORF">GCM10009763_18310</name>
</gene>
<dbReference type="EMBL" id="BAAANW010000013">
    <property type="protein sequence ID" value="GAA1570733.1"/>
    <property type="molecule type" value="Genomic_DNA"/>
</dbReference>
<reference evidence="2 3" key="1">
    <citation type="journal article" date="2019" name="Int. J. Syst. Evol. Microbiol.">
        <title>The Global Catalogue of Microorganisms (GCM) 10K type strain sequencing project: providing services to taxonomists for standard genome sequencing and annotation.</title>
        <authorList>
            <consortium name="The Broad Institute Genomics Platform"/>
            <consortium name="The Broad Institute Genome Sequencing Center for Infectious Disease"/>
            <person name="Wu L."/>
            <person name="Ma J."/>
        </authorList>
    </citation>
    <scope>NUCLEOTIDE SEQUENCE [LARGE SCALE GENOMIC DNA]</scope>
    <source>
        <strain evidence="2 3">JCM 14589</strain>
    </source>
</reference>
<accession>A0ABN2D7Y7</accession>
<evidence type="ECO:0000313" key="3">
    <source>
        <dbReference type="Proteomes" id="UP001500350"/>
    </source>
</evidence>
<comment type="caution">
    <text evidence="2">The sequence shown here is derived from an EMBL/GenBank/DDBJ whole genome shotgun (WGS) entry which is preliminary data.</text>
</comment>
<evidence type="ECO:0008006" key="4">
    <source>
        <dbReference type="Google" id="ProtNLM"/>
    </source>
</evidence>
<dbReference type="Pfam" id="PF06314">
    <property type="entry name" value="ADC"/>
    <property type="match status" value="1"/>
</dbReference>
<dbReference type="Proteomes" id="UP001500350">
    <property type="component" value="Unassembled WGS sequence"/>
</dbReference>
<organism evidence="2 3">
    <name type="scientific">Dermacoccus profundi</name>
    <dbReference type="NCBI Taxonomy" id="322602"/>
    <lineage>
        <taxon>Bacteria</taxon>
        <taxon>Bacillati</taxon>
        <taxon>Actinomycetota</taxon>
        <taxon>Actinomycetes</taxon>
        <taxon>Micrococcales</taxon>
        <taxon>Dermacoccaceae</taxon>
        <taxon>Dermacoccus</taxon>
    </lineage>
</organism>
<evidence type="ECO:0000313" key="2">
    <source>
        <dbReference type="EMBL" id="GAA1570733.1"/>
    </source>
</evidence>
<proteinExistence type="predicted"/>
<feature type="region of interest" description="Disordered" evidence="1">
    <location>
        <begin position="225"/>
        <end position="299"/>
    </location>
</feature>
<dbReference type="SUPFAM" id="SSF160104">
    <property type="entry name" value="Acetoacetate decarboxylase-like"/>
    <property type="match status" value="1"/>
</dbReference>
<dbReference type="RefSeq" id="WP_241510970.1">
    <property type="nucleotide sequence ID" value="NZ_BAAANW010000013.1"/>
</dbReference>